<dbReference type="InterPro" id="IPR029058">
    <property type="entry name" value="AB_hydrolase_fold"/>
</dbReference>
<proteinExistence type="predicted"/>
<dbReference type="EMBL" id="MCOG01000096">
    <property type="protein sequence ID" value="ORY51193.1"/>
    <property type="molecule type" value="Genomic_DNA"/>
</dbReference>
<comment type="caution">
    <text evidence="4">The sequence shown here is derived from an EMBL/GenBank/DDBJ whole genome shotgun (WGS) entry which is preliminary data.</text>
</comment>
<dbReference type="InterPro" id="IPR049492">
    <property type="entry name" value="BD-FAE-like_dom"/>
</dbReference>
<evidence type="ECO:0000313" key="4">
    <source>
        <dbReference type="EMBL" id="ORY51193.1"/>
    </source>
</evidence>
<dbReference type="PANTHER" id="PTHR48081:SF33">
    <property type="entry name" value="KYNURENINE FORMAMIDASE"/>
    <property type="match status" value="1"/>
</dbReference>
<accession>A0A1Y2CVY8</accession>
<dbReference type="GO" id="GO:0016787">
    <property type="term" value="F:hydrolase activity"/>
    <property type="evidence" value="ECO:0007669"/>
    <property type="project" value="UniProtKB-KW"/>
</dbReference>
<protein>
    <submittedName>
        <fullName evidence="4">Alpha/beta-hydrolase</fullName>
    </submittedName>
</protein>
<gene>
    <name evidence="4" type="ORF">LY90DRAFT_702860</name>
</gene>
<name>A0A1Y2CVY8_9FUNG</name>
<dbReference type="Gene3D" id="3.40.50.1820">
    <property type="entry name" value="alpha/beta hydrolase"/>
    <property type="match status" value="1"/>
</dbReference>
<dbReference type="Pfam" id="PF20434">
    <property type="entry name" value="BD-FAE"/>
    <property type="match status" value="1"/>
</dbReference>
<evidence type="ECO:0000313" key="5">
    <source>
        <dbReference type="Proteomes" id="UP000193920"/>
    </source>
</evidence>
<dbReference type="SUPFAM" id="SSF53474">
    <property type="entry name" value="alpha/beta-Hydrolases"/>
    <property type="match status" value="1"/>
</dbReference>
<keyword evidence="1 4" id="KW-0378">Hydrolase</keyword>
<keyword evidence="5" id="KW-1185">Reference proteome</keyword>
<dbReference type="AlphaFoldDB" id="A0A1Y2CVY8"/>
<evidence type="ECO:0000259" key="3">
    <source>
        <dbReference type="Pfam" id="PF20434"/>
    </source>
</evidence>
<keyword evidence="2" id="KW-0732">Signal</keyword>
<dbReference type="OrthoDB" id="6495301at2759"/>
<dbReference type="InterPro" id="IPR050300">
    <property type="entry name" value="GDXG_lipolytic_enzyme"/>
</dbReference>
<feature type="chain" id="PRO_5012192294" evidence="2">
    <location>
        <begin position="21"/>
        <end position="338"/>
    </location>
</feature>
<sequence>MKLQFFQTIFCLALATFVLSNPIKTEVESIEEVSPNNSTNIITISNPFTKRADIGTYISSIGNFFTTKDVKRNVFYDGIKNLDIYYKKKDKTKKPVVIYIYGGTWYLGEKSLYSKLGDFLNNNGYVGVIPNYVQFPYGTLDEMIEDICNAIIWVYNNIGKYNGDNQNMILLGHSSGAHLSALTLLKSALRLKGYGSYSITKSLPLFQRVVLLNGPYDFDVFSEMSKNTGITSENSSFESFASAILGSKLSCPTDILKSYPDKSLQYLGANRFNIIHSTKDTVVPIASASGLLDQIHRTSNIPAFVYVVEGFQHCGITEGVMNGNEYAQYVLRTVLAAA</sequence>
<reference evidence="4 5" key="1">
    <citation type="submission" date="2016-08" db="EMBL/GenBank/DDBJ databases">
        <title>A Parts List for Fungal Cellulosomes Revealed by Comparative Genomics.</title>
        <authorList>
            <consortium name="DOE Joint Genome Institute"/>
            <person name="Haitjema C.H."/>
            <person name="Gilmore S.P."/>
            <person name="Henske J.K."/>
            <person name="Solomon K.V."/>
            <person name="De Groot R."/>
            <person name="Kuo A."/>
            <person name="Mondo S.J."/>
            <person name="Salamov A.A."/>
            <person name="Labutti K."/>
            <person name="Zhao Z."/>
            <person name="Chiniquy J."/>
            <person name="Barry K."/>
            <person name="Brewer H.M."/>
            <person name="Purvine S.O."/>
            <person name="Wright A.T."/>
            <person name="Boxma B."/>
            <person name="Van Alen T."/>
            <person name="Hackstein J.H."/>
            <person name="Baker S.E."/>
            <person name="Grigoriev I.V."/>
            <person name="O'Malley M.A."/>
        </authorList>
    </citation>
    <scope>NUCLEOTIDE SEQUENCE [LARGE SCALE GENOMIC DNA]</scope>
    <source>
        <strain evidence="4 5">G1</strain>
    </source>
</reference>
<dbReference type="PANTHER" id="PTHR48081">
    <property type="entry name" value="AB HYDROLASE SUPERFAMILY PROTEIN C4A8.06C"/>
    <property type="match status" value="1"/>
</dbReference>
<dbReference type="Proteomes" id="UP000193920">
    <property type="component" value="Unassembled WGS sequence"/>
</dbReference>
<evidence type="ECO:0000256" key="1">
    <source>
        <dbReference type="ARBA" id="ARBA00022801"/>
    </source>
</evidence>
<dbReference type="STRING" id="1754190.A0A1Y2CVY8"/>
<evidence type="ECO:0000256" key="2">
    <source>
        <dbReference type="SAM" id="SignalP"/>
    </source>
</evidence>
<organism evidence="4 5">
    <name type="scientific">Neocallimastix californiae</name>
    <dbReference type="NCBI Taxonomy" id="1754190"/>
    <lineage>
        <taxon>Eukaryota</taxon>
        <taxon>Fungi</taxon>
        <taxon>Fungi incertae sedis</taxon>
        <taxon>Chytridiomycota</taxon>
        <taxon>Chytridiomycota incertae sedis</taxon>
        <taxon>Neocallimastigomycetes</taxon>
        <taxon>Neocallimastigales</taxon>
        <taxon>Neocallimastigaceae</taxon>
        <taxon>Neocallimastix</taxon>
    </lineage>
</organism>
<feature type="signal peptide" evidence="2">
    <location>
        <begin position="1"/>
        <end position="20"/>
    </location>
</feature>
<feature type="domain" description="BD-FAE-like" evidence="3">
    <location>
        <begin position="82"/>
        <end position="291"/>
    </location>
</feature>